<accession>A0ABM4CZQ9</accession>
<dbReference type="PRINTS" id="PR00834">
    <property type="entry name" value="PROTEASES2C"/>
</dbReference>
<dbReference type="Gene3D" id="3.20.190.20">
    <property type="match status" value="1"/>
</dbReference>
<dbReference type="InterPro" id="IPR036034">
    <property type="entry name" value="PDZ_sf"/>
</dbReference>
<evidence type="ECO:0000256" key="3">
    <source>
        <dbReference type="ARBA" id="ARBA00022801"/>
    </source>
</evidence>
<evidence type="ECO:0000313" key="6">
    <source>
        <dbReference type="Proteomes" id="UP001652625"/>
    </source>
</evidence>
<dbReference type="Proteomes" id="UP001652625">
    <property type="component" value="Chromosome 12"/>
</dbReference>
<evidence type="ECO:0000256" key="4">
    <source>
        <dbReference type="ARBA" id="ARBA00022825"/>
    </source>
</evidence>
<dbReference type="InterPro" id="IPR009003">
    <property type="entry name" value="Peptidase_S1_PA"/>
</dbReference>
<dbReference type="Gene3D" id="2.40.10.10">
    <property type="entry name" value="Trypsin-like serine proteases"/>
    <property type="match status" value="2"/>
</dbReference>
<dbReference type="PANTHER" id="PTHR45980:SF9">
    <property type="entry name" value="PROTEASE DO-LIKE 10, MITOCHONDRIAL-RELATED"/>
    <property type="match status" value="1"/>
</dbReference>
<evidence type="ECO:0000313" key="7">
    <source>
        <dbReference type="RefSeq" id="XP_065667446.1"/>
    </source>
</evidence>
<dbReference type="InterPro" id="IPR046449">
    <property type="entry name" value="DEGP_PDZ_sf"/>
</dbReference>
<dbReference type="InterPro" id="IPR041517">
    <property type="entry name" value="DEGP_PDZ"/>
</dbReference>
<comment type="similarity">
    <text evidence="1">Belongs to the peptidase S1C family.</text>
</comment>
<evidence type="ECO:0000256" key="1">
    <source>
        <dbReference type="ARBA" id="ARBA00010541"/>
    </source>
</evidence>
<gene>
    <name evidence="7" type="primary">LOC100210718</name>
</gene>
<dbReference type="Gene3D" id="2.30.42.10">
    <property type="match status" value="1"/>
</dbReference>
<keyword evidence="2" id="KW-0645">Protease</keyword>
<dbReference type="InterPro" id="IPR043504">
    <property type="entry name" value="Peptidase_S1_PA_chymotrypsin"/>
</dbReference>
<keyword evidence="3" id="KW-0378">Hydrolase</keyword>
<feature type="domain" description="Protease Do-like PDZ" evidence="5">
    <location>
        <begin position="333"/>
        <end position="571"/>
    </location>
</feature>
<keyword evidence="4" id="KW-0720">Serine protease</keyword>
<dbReference type="PANTHER" id="PTHR45980">
    <property type="match status" value="1"/>
</dbReference>
<keyword evidence="6" id="KW-1185">Reference proteome</keyword>
<evidence type="ECO:0000259" key="5">
    <source>
        <dbReference type="Pfam" id="PF17815"/>
    </source>
</evidence>
<dbReference type="Pfam" id="PF17815">
    <property type="entry name" value="PDZ_3"/>
    <property type="match status" value="1"/>
</dbReference>
<protein>
    <submittedName>
        <fullName evidence="7">Uncharacterized protein LOC100210718 isoform X3</fullName>
    </submittedName>
</protein>
<dbReference type="InterPro" id="IPR001940">
    <property type="entry name" value="Peptidase_S1C"/>
</dbReference>
<dbReference type="RefSeq" id="XP_065667446.1">
    <property type="nucleotide sequence ID" value="XM_065811374.1"/>
</dbReference>
<dbReference type="SUPFAM" id="SSF50494">
    <property type="entry name" value="Trypsin-like serine proteases"/>
    <property type="match status" value="1"/>
</dbReference>
<organism evidence="6 7">
    <name type="scientific">Hydra vulgaris</name>
    <name type="common">Hydra</name>
    <name type="synonym">Hydra attenuata</name>
    <dbReference type="NCBI Taxonomy" id="6087"/>
    <lineage>
        <taxon>Eukaryota</taxon>
        <taxon>Metazoa</taxon>
        <taxon>Cnidaria</taxon>
        <taxon>Hydrozoa</taxon>
        <taxon>Hydroidolina</taxon>
        <taxon>Anthoathecata</taxon>
        <taxon>Aplanulata</taxon>
        <taxon>Hydridae</taxon>
        <taxon>Hydra</taxon>
    </lineage>
</organism>
<evidence type="ECO:0000256" key="2">
    <source>
        <dbReference type="ARBA" id="ARBA00022670"/>
    </source>
</evidence>
<sequence>MVETEKANMDVKQANTSVKIMRSVLKLFVQMSTPNYSMPWQMKRQQQSKGSGFVISNRRILTNAHVVAYQKSIHVRKHGDAKKYVAHVIHVAHQFDIAMVGVADEAFWEDLEALQFGDIPELEEDVVVVGFPTGGDNISVTRGVVSRVDIQRYSHSGTHLLAIQIDAAINAGNSGGPALKDGKVVGIAFETLDNAENIGYIIPSPVVNHFLTDIEKHNTFTGVCNLGIRWQPIESQHMRTYFKLSPKETGILVSTTLKLSCSYDFLQRGDVLMSLNGVTIADNGTVPFRGNERILWNYLIHSKFPNEKVQAIICRAGEIKAVEICLTTLPFLVPPQLYDMRPSYVVYCGLVFVALSQPYMLHQYGKDWGRKGPIRLCDRILYGVQEKKDQEVVILSQVLASELTAGYDGFANIQLYRVNGIPILNLRHLCHVLDQLTLPHVNSCAIDVIAKPKSFSLSENGSLTEPIELCQPIESLNGHEKDFNCIKSVEVEKNLNECIGGHKSRAYSEFTSESENFYHGIGDDPLLLDCTNFVHFELDKDKVVVFHIASAYSKNSEILTQYAISSPRSNDLPEQVY</sequence>
<dbReference type="GeneID" id="100210718"/>
<proteinExistence type="inferred from homology"/>
<name>A0ABM4CZQ9_HYDVU</name>
<dbReference type="Pfam" id="PF13365">
    <property type="entry name" value="Trypsin_2"/>
    <property type="match status" value="1"/>
</dbReference>
<reference evidence="7" key="1">
    <citation type="submission" date="2025-08" db="UniProtKB">
        <authorList>
            <consortium name="RefSeq"/>
        </authorList>
    </citation>
    <scope>IDENTIFICATION</scope>
</reference>